<dbReference type="PIRSF" id="PIRSF009433">
    <property type="entry name" value="DUF1464"/>
    <property type="match status" value="1"/>
</dbReference>
<proteinExistence type="predicted"/>
<dbReference type="RefSeq" id="WP_188848507.1">
    <property type="nucleotide sequence ID" value="NZ_BMQS01000011.1"/>
</dbReference>
<reference evidence="1" key="1">
    <citation type="journal article" date="2014" name="Int. J. Syst. Evol. Microbiol.">
        <title>Complete genome sequence of Corynebacterium casei LMG S-19264T (=DSM 44701T), isolated from a smear-ripened cheese.</title>
        <authorList>
            <consortium name="US DOE Joint Genome Institute (JGI-PGF)"/>
            <person name="Walter F."/>
            <person name="Albersmeier A."/>
            <person name="Kalinowski J."/>
            <person name="Ruckert C."/>
        </authorList>
    </citation>
    <scope>NUCLEOTIDE SEQUENCE</scope>
    <source>
        <strain evidence="1">JCM 31740</strain>
    </source>
</reference>
<sequence length="307" mass="33503">MRFAGVDPGSGTYAIATVDELGEVIDYFEVPTNVVEKDALRLVKYVEDERPYLVAIPSGHGLPLLSTRELTEKEFGLLALADPWGAGHLRSFLRAAKMLNGFTVPGVVELESVPEARKVNKLDMGTADKVASAFFYRTMMENFVLLEVGTKFTSLIVVKDGVIIDGYGGTLLPGPSSPGALDGEIAYLLCRFSRITKETIYEGGNSDLTVALALAEYYSRKLDVPIVVSGKRKWEVPVGVKMEFKFKEAAVGAALIANAVGGGIMRRYVEMLKSSGTPLSHVRLKGWEEVTSSIETYWSRGMVQFTS</sequence>
<dbReference type="AlphaFoldDB" id="A0A830H258"/>
<dbReference type="EMBL" id="BMQS01000011">
    <property type="protein sequence ID" value="GGT97234.1"/>
    <property type="molecule type" value="Genomic_DNA"/>
</dbReference>
<accession>A0A830H258</accession>
<keyword evidence="1" id="KW-0808">Transferase</keyword>
<dbReference type="InterPro" id="IPR009927">
    <property type="entry name" value="DUF1464"/>
</dbReference>
<dbReference type="Proteomes" id="UP000616143">
    <property type="component" value="Unassembled WGS sequence"/>
</dbReference>
<comment type="caution">
    <text evidence="1">The sequence shown here is derived from an EMBL/GenBank/DDBJ whole genome shotgun (WGS) entry which is preliminary data.</text>
</comment>
<evidence type="ECO:0000313" key="2">
    <source>
        <dbReference type="Proteomes" id="UP000616143"/>
    </source>
</evidence>
<evidence type="ECO:0000313" key="1">
    <source>
        <dbReference type="EMBL" id="GGT97234.1"/>
    </source>
</evidence>
<organism evidence="1 2">
    <name type="scientific">Sulfodiicoccus acidiphilus</name>
    <dbReference type="NCBI Taxonomy" id="1670455"/>
    <lineage>
        <taxon>Archaea</taxon>
        <taxon>Thermoproteota</taxon>
        <taxon>Thermoprotei</taxon>
        <taxon>Sulfolobales</taxon>
        <taxon>Sulfolobaceae</taxon>
        <taxon>Sulfodiicoccus</taxon>
    </lineage>
</organism>
<gene>
    <name evidence="1" type="ORF">GCM10007116_13440</name>
</gene>
<dbReference type="OrthoDB" id="146520at2157"/>
<protein>
    <submittedName>
        <fullName evidence="1">Acetate kinase</fullName>
    </submittedName>
</protein>
<dbReference type="GO" id="GO:0016301">
    <property type="term" value="F:kinase activity"/>
    <property type="evidence" value="ECO:0007669"/>
    <property type="project" value="UniProtKB-KW"/>
</dbReference>
<name>A0A830H258_9CREN</name>
<reference evidence="1" key="2">
    <citation type="submission" date="2020-09" db="EMBL/GenBank/DDBJ databases">
        <authorList>
            <person name="Sun Q."/>
            <person name="Ohkuma M."/>
        </authorList>
    </citation>
    <scope>NUCLEOTIDE SEQUENCE</scope>
    <source>
        <strain evidence="1">JCM 31740</strain>
    </source>
</reference>
<dbReference type="Pfam" id="PF07318">
    <property type="entry name" value="DUF1464"/>
    <property type="match status" value="1"/>
</dbReference>
<keyword evidence="1" id="KW-0418">Kinase</keyword>